<evidence type="ECO:0000313" key="18">
    <source>
        <dbReference type="Proteomes" id="UP000092462"/>
    </source>
</evidence>
<comment type="cofactor">
    <cofactor evidence="1 14">
        <name>heme</name>
        <dbReference type="ChEBI" id="CHEBI:30413"/>
    </cofactor>
</comment>
<dbReference type="PANTHER" id="PTHR24292:SF84">
    <property type="entry name" value="CYTOCHROME P450 28A5-RELATED"/>
    <property type="match status" value="1"/>
</dbReference>
<keyword evidence="12 15" id="KW-0503">Monooxygenase</keyword>
<dbReference type="VEuPathDB" id="VectorBase:PPAPM1_008917"/>
<proteinExistence type="inferred from homology"/>
<dbReference type="GO" id="GO:0005789">
    <property type="term" value="C:endoplasmic reticulum membrane"/>
    <property type="evidence" value="ECO:0007669"/>
    <property type="project" value="UniProtKB-SubCell"/>
</dbReference>
<dbReference type="PRINTS" id="PR00465">
    <property type="entry name" value="EP450IV"/>
</dbReference>
<sequence>MQLETTSVFNNPEEFDPERFSPEKGGTKLYRDKGVFIPFSDGPRACLGQKFALTQVKAGIVDIVKNYELMPNSKTEEPIVIAPGEFTSAPVGGLWLNFKES</sequence>
<dbReference type="GO" id="GO:0005506">
    <property type="term" value="F:iron ion binding"/>
    <property type="evidence" value="ECO:0007669"/>
    <property type="project" value="InterPro"/>
</dbReference>
<evidence type="ECO:0000256" key="1">
    <source>
        <dbReference type="ARBA" id="ARBA00001971"/>
    </source>
</evidence>
<keyword evidence="6 14" id="KW-0349">Heme</keyword>
<dbReference type="InterPro" id="IPR017972">
    <property type="entry name" value="Cyt_P450_CS"/>
</dbReference>
<feature type="compositionally biased region" description="Polar residues" evidence="16">
    <location>
        <begin position="1"/>
        <end position="10"/>
    </location>
</feature>
<dbReference type="GO" id="GO:0004497">
    <property type="term" value="F:monooxygenase activity"/>
    <property type="evidence" value="ECO:0007669"/>
    <property type="project" value="UniProtKB-KW"/>
</dbReference>
<evidence type="ECO:0000256" key="5">
    <source>
        <dbReference type="ARBA" id="ARBA00010617"/>
    </source>
</evidence>
<dbReference type="InterPro" id="IPR002403">
    <property type="entry name" value="Cyt_P450_E_grp-IV"/>
</dbReference>
<evidence type="ECO:0000256" key="7">
    <source>
        <dbReference type="ARBA" id="ARBA00022723"/>
    </source>
</evidence>
<dbReference type="GO" id="GO:0020037">
    <property type="term" value="F:heme binding"/>
    <property type="evidence" value="ECO:0007669"/>
    <property type="project" value="InterPro"/>
</dbReference>
<evidence type="ECO:0000256" key="11">
    <source>
        <dbReference type="ARBA" id="ARBA00023004"/>
    </source>
</evidence>
<dbReference type="PANTHER" id="PTHR24292">
    <property type="entry name" value="CYTOCHROME P450"/>
    <property type="match status" value="1"/>
</dbReference>
<evidence type="ECO:0000256" key="6">
    <source>
        <dbReference type="ARBA" id="ARBA00022617"/>
    </source>
</evidence>
<evidence type="ECO:0000256" key="3">
    <source>
        <dbReference type="ARBA" id="ARBA00004174"/>
    </source>
</evidence>
<dbReference type="AlphaFoldDB" id="A0A1B0D379"/>
<feature type="compositionally biased region" description="Basic and acidic residues" evidence="16">
    <location>
        <begin position="17"/>
        <end position="26"/>
    </location>
</feature>
<dbReference type="VEuPathDB" id="VectorBase:PPAI001802"/>
<dbReference type="EnsemblMetazoa" id="PPAI001802-RA">
    <property type="protein sequence ID" value="PPAI001802-PA"/>
    <property type="gene ID" value="PPAI001802"/>
</dbReference>
<dbReference type="PROSITE" id="PS00086">
    <property type="entry name" value="CYTOCHROME_P450"/>
    <property type="match status" value="1"/>
</dbReference>
<dbReference type="InterPro" id="IPR036396">
    <property type="entry name" value="Cyt_P450_sf"/>
</dbReference>
<comment type="subcellular location">
    <subcellularLocation>
        <location evidence="4">Endoplasmic reticulum membrane</location>
        <topology evidence="4">Peripheral membrane protein</topology>
    </subcellularLocation>
    <subcellularLocation>
        <location evidence="3">Microsome membrane</location>
        <topology evidence="3">Peripheral membrane protein</topology>
    </subcellularLocation>
</comment>
<evidence type="ECO:0000256" key="16">
    <source>
        <dbReference type="SAM" id="MobiDB-lite"/>
    </source>
</evidence>
<dbReference type="EMBL" id="AJVK01010899">
    <property type="status" value="NOT_ANNOTATED_CDS"/>
    <property type="molecule type" value="Genomic_DNA"/>
</dbReference>
<dbReference type="Gene3D" id="1.10.630.10">
    <property type="entry name" value="Cytochrome P450"/>
    <property type="match status" value="1"/>
</dbReference>
<dbReference type="SUPFAM" id="SSF48264">
    <property type="entry name" value="Cytochrome P450"/>
    <property type="match status" value="1"/>
</dbReference>
<evidence type="ECO:0000256" key="4">
    <source>
        <dbReference type="ARBA" id="ARBA00004406"/>
    </source>
</evidence>
<evidence type="ECO:0000256" key="9">
    <source>
        <dbReference type="ARBA" id="ARBA00022848"/>
    </source>
</evidence>
<keyword evidence="10 15" id="KW-0560">Oxidoreductase</keyword>
<dbReference type="Proteomes" id="UP000092462">
    <property type="component" value="Unassembled WGS sequence"/>
</dbReference>
<dbReference type="GO" id="GO:0016705">
    <property type="term" value="F:oxidoreductase activity, acting on paired donors, with incorporation or reduction of molecular oxygen"/>
    <property type="evidence" value="ECO:0007669"/>
    <property type="project" value="InterPro"/>
</dbReference>
<protein>
    <submittedName>
        <fullName evidence="17">Uncharacterized protein</fullName>
    </submittedName>
</protein>
<evidence type="ECO:0000256" key="2">
    <source>
        <dbReference type="ARBA" id="ARBA00003690"/>
    </source>
</evidence>
<keyword evidence="18" id="KW-1185">Reference proteome</keyword>
<evidence type="ECO:0000313" key="17">
    <source>
        <dbReference type="EnsemblMetazoa" id="PPAI001802-PA"/>
    </source>
</evidence>
<keyword evidence="13" id="KW-0472">Membrane</keyword>
<keyword evidence="11 14" id="KW-0408">Iron</keyword>
<reference evidence="17" key="1">
    <citation type="submission" date="2022-08" db="UniProtKB">
        <authorList>
            <consortium name="EnsemblMetazoa"/>
        </authorList>
    </citation>
    <scope>IDENTIFICATION</scope>
    <source>
        <strain evidence="17">Israel</strain>
    </source>
</reference>
<name>A0A1B0D379_PHLPP</name>
<feature type="region of interest" description="Disordered" evidence="16">
    <location>
        <begin position="1"/>
        <end position="26"/>
    </location>
</feature>
<keyword evidence="8" id="KW-0256">Endoplasmic reticulum</keyword>
<evidence type="ECO:0000256" key="15">
    <source>
        <dbReference type="RuleBase" id="RU000461"/>
    </source>
</evidence>
<evidence type="ECO:0000256" key="10">
    <source>
        <dbReference type="ARBA" id="ARBA00023002"/>
    </source>
</evidence>
<dbReference type="InterPro" id="IPR050476">
    <property type="entry name" value="Insect_CytP450_Detox"/>
</dbReference>
<keyword evidence="9" id="KW-0492">Microsome</keyword>
<keyword evidence="7 14" id="KW-0479">Metal-binding</keyword>
<evidence type="ECO:0000256" key="12">
    <source>
        <dbReference type="ARBA" id="ARBA00023033"/>
    </source>
</evidence>
<evidence type="ECO:0000256" key="13">
    <source>
        <dbReference type="ARBA" id="ARBA00023136"/>
    </source>
</evidence>
<dbReference type="Pfam" id="PF00067">
    <property type="entry name" value="p450"/>
    <property type="match status" value="1"/>
</dbReference>
<evidence type="ECO:0000256" key="8">
    <source>
        <dbReference type="ARBA" id="ARBA00022824"/>
    </source>
</evidence>
<accession>A0A1B0D379</accession>
<comment type="function">
    <text evidence="2">May be involved in the metabolism of insect hormones and in the breakdown of synthetic insecticides.</text>
</comment>
<feature type="binding site" description="axial binding residue" evidence="14">
    <location>
        <position position="46"/>
    </location>
    <ligand>
        <name>heme</name>
        <dbReference type="ChEBI" id="CHEBI:30413"/>
    </ligand>
    <ligandPart>
        <name>Fe</name>
        <dbReference type="ChEBI" id="CHEBI:18248"/>
    </ligandPart>
</feature>
<dbReference type="InterPro" id="IPR001128">
    <property type="entry name" value="Cyt_P450"/>
</dbReference>
<evidence type="ECO:0000256" key="14">
    <source>
        <dbReference type="PIRSR" id="PIRSR602403-1"/>
    </source>
</evidence>
<organism evidence="17 18">
    <name type="scientific">Phlebotomus papatasi</name>
    <name type="common">Sandfly</name>
    <dbReference type="NCBI Taxonomy" id="29031"/>
    <lineage>
        <taxon>Eukaryota</taxon>
        <taxon>Metazoa</taxon>
        <taxon>Ecdysozoa</taxon>
        <taxon>Arthropoda</taxon>
        <taxon>Hexapoda</taxon>
        <taxon>Insecta</taxon>
        <taxon>Pterygota</taxon>
        <taxon>Neoptera</taxon>
        <taxon>Endopterygota</taxon>
        <taxon>Diptera</taxon>
        <taxon>Nematocera</taxon>
        <taxon>Psychodoidea</taxon>
        <taxon>Psychodidae</taxon>
        <taxon>Phlebotomus</taxon>
        <taxon>Phlebotomus</taxon>
    </lineage>
</organism>
<comment type="similarity">
    <text evidence="5 15">Belongs to the cytochrome P450 family.</text>
</comment>